<proteinExistence type="predicted"/>
<evidence type="ECO:0000313" key="1">
    <source>
        <dbReference type="EMBL" id="BBF66165.1"/>
    </source>
</evidence>
<name>A0A2Z6INJ5_ACIFI</name>
<dbReference type="AlphaFoldDB" id="A0A2Z6INJ5"/>
<dbReference type="EMBL" id="AP018795">
    <property type="protein sequence ID" value="BBF66165.1"/>
    <property type="molecule type" value="Genomic_DNA"/>
</dbReference>
<protein>
    <recommendedName>
        <fullName evidence="3">DUF4231 domain-containing protein</fullName>
    </recommendedName>
</protein>
<dbReference type="Proteomes" id="UP000280188">
    <property type="component" value="Chromosome"/>
</dbReference>
<accession>A0A2Z6INJ5</accession>
<dbReference type="InterPro" id="IPR025325">
    <property type="entry name" value="DUF4231"/>
</dbReference>
<reference evidence="1 2" key="1">
    <citation type="journal article" date="2018" name="Microbiol. Resour. Announc.">
        <title>Complete Genome Sequence of Acidithiobacillus ferridurans JCM 18981.</title>
        <authorList>
            <person name="Miyauchi T."/>
            <person name="Kouzuma A."/>
            <person name="Abe T."/>
            <person name="Watanabe K."/>
        </authorList>
    </citation>
    <scope>NUCLEOTIDE SEQUENCE [LARGE SCALE GENOMIC DNA]</scope>
    <source>
        <strain evidence="2">ATCC 33020 / DSM 29468 / JCM 18981 / 11Fe</strain>
    </source>
</reference>
<dbReference type="Pfam" id="PF14015">
    <property type="entry name" value="DUF4231"/>
    <property type="match status" value="1"/>
</dbReference>
<evidence type="ECO:0000313" key="2">
    <source>
        <dbReference type="Proteomes" id="UP000280188"/>
    </source>
</evidence>
<gene>
    <name evidence="1" type="ORF">AFERRID_23830</name>
</gene>
<dbReference type="RefSeq" id="WP_197722436.1">
    <property type="nucleotide sequence ID" value="NZ_AP018795.1"/>
</dbReference>
<organism evidence="1 2">
    <name type="scientific">Acidithiobacillus ferridurans</name>
    <dbReference type="NCBI Taxonomy" id="1232575"/>
    <lineage>
        <taxon>Bacteria</taxon>
        <taxon>Pseudomonadati</taxon>
        <taxon>Pseudomonadota</taxon>
        <taxon>Acidithiobacillia</taxon>
        <taxon>Acidithiobacillales</taxon>
        <taxon>Acidithiobacillaceae</taxon>
        <taxon>Acidithiobacillus</taxon>
    </lineage>
</organism>
<dbReference type="NCBIfam" id="NF033634">
    <property type="entry name" value="SLATT_1"/>
    <property type="match status" value="1"/>
</dbReference>
<sequence>MTALSKTNDKPDELAVAVPDFAVNQPAWLRLEDQLRWYDDKSLHSQHWYKRMKLAQVALAMLIPVMSLLPADLAKWAAAVSGIAIALLEAVQQMNQYSTLWVTYRSTAERLKHEKFLFLSTAGPYRGLAEPERLIQLAERVEEHVSTEHANWFNETRRVAAAVKLEGK</sequence>
<dbReference type="KEGG" id="afj:AFERRID_23830"/>
<keyword evidence="2" id="KW-1185">Reference proteome</keyword>
<evidence type="ECO:0008006" key="3">
    <source>
        <dbReference type="Google" id="ProtNLM"/>
    </source>
</evidence>